<protein>
    <submittedName>
        <fullName evidence="2">Transcriptional regulator, wHTH</fullName>
    </submittedName>
</protein>
<dbReference type="Proteomes" id="UP000694018">
    <property type="component" value="Chromosome"/>
</dbReference>
<dbReference type="GeneID" id="65564365"/>
<gene>
    <name evidence="3" type="ORF">J5U23_02891</name>
    <name evidence="2" type="ORF">J5U23_p2891</name>
</gene>
<dbReference type="AlphaFoldDB" id="A0A8F5BKL1"/>
<dbReference type="KEGG" id="sshi:J5U23_02891"/>
<proteinExistence type="predicted"/>
<dbReference type="InterPro" id="IPR002831">
    <property type="entry name" value="Tscrpt_reg_TrmB_N"/>
</dbReference>
<organism evidence="2 4">
    <name type="scientific">Saccharolobus shibatae (strain ATCC 51178 / DSM 5389 / JCM 8931 / NBRC 15437 / B12)</name>
    <name type="common">Sulfolobus shibatae</name>
    <dbReference type="NCBI Taxonomy" id="523848"/>
    <lineage>
        <taxon>Archaea</taxon>
        <taxon>Thermoproteota</taxon>
        <taxon>Thermoprotei</taxon>
        <taxon>Sulfolobales</taxon>
        <taxon>Sulfolobaceae</taxon>
        <taxon>Saccharolobus</taxon>
    </lineage>
</organism>
<dbReference type="OrthoDB" id="374659at2157"/>
<evidence type="ECO:0000313" key="4">
    <source>
        <dbReference type="Proteomes" id="UP000694018"/>
    </source>
</evidence>
<evidence type="ECO:0000313" key="2">
    <source>
        <dbReference type="EMBL" id="QXJ27109.1"/>
    </source>
</evidence>
<evidence type="ECO:0000259" key="1">
    <source>
        <dbReference type="Pfam" id="PF01978"/>
    </source>
</evidence>
<keyword evidence="2" id="KW-0614">Plasmid</keyword>
<dbReference type="CDD" id="cd00090">
    <property type="entry name" value="HTH_ARSR"/>
    <property type="match status" value="1"/>
</dbReference>
<accession>A0A8F5BKL1</accession>
<sequence>MKESNTVRIVKLLEFGPKSAGEIASALNIQSKEVYPRVKRLIKWGFVKAEGIGNLRIYRLTDKYYQFKEYVRRYNLSDVISKLESELGRKLTNDEIYALVWLRVRLWRQ</sequence>
<dbReference type="Proteomes" id="UP000694018">
    <property type="component" value="Plasmid pB12E5"/>
</dbReference>
<feature type="domain" description="Transcription regulator TrmB N-terminal" evidence="1">
    <location>
        <begin position="11"/>
        <end position="62"/>
    </location>
</feature>
<geneLocation type="plasmid" evidence="2 4">
    <name>pB12E5</name>
</geneLocation>
<dbReference type="EMBL" id="CP077717">
    <property type="protein sequence ID" value="QXJ30002.1"/>
    <property type="molecule type" value="Genomic_DNA"/>
</dbReference>
<dbReference type="Pfam" id="PF01978">
    <property type="entry name" value="TrmB"/>
    <property type="match status" value="1"/>
</dbReference>
<evidence type="ECO:0000313" key="3">
    <source>
        <dbReference type="EMBL" id="QXJ30002.1"/>
    </source>
</evidence>
<name>A0A8F5BKL1_SACSH</name>
<dbReference type="RefSeq" id="WP_218265760.1">
    <property type="nucleotide sequence ID" value="NZ_CP077716.1"/>
</dbReference>
<dbReference type="InterPro" id="IPR011991">
    <property type="entry name" value="ArsR-like_HTH"/>
</dbReference>
<dbReference type="KEGG" id="sshi:J5U23_p2891"/>
<reference evidence="2" key="1">
    <citation type="journal article" date="2021" name="Environ. Microbiol.">
        <title>New insights into the diversity and evolution of the archaeal mobilome from three complete genomes of Saccharolobus shibatae.</title>
        <authorList>
            <person name="Medvedeva S."/>
            <person name="Brandt D."/>
            <person name="Cvirkaite-Krupovic V."/>
            <person name="Liu Y."/>
            <person name="Severinov K."/>
            <person name="Ishino S."/>
            <person name="Ishino Y."/>
            <person name="Prangishvili D."/>
            <person name="Kalinowski J."/>
            <person name="Krupovic M."/>
        </authorList>
    </citation>
    <scope>NUCLEOTIDE SEQUENCE</scope>
    <source>
        <strain evidence="3">B12</strain>
        <plasmid evidence="2">pB12E5</plasmid>
    </source>
</reference>
<dbReference type="EMBL" id="CP077716">
    <property type="protein sequence ID" value="QXJ27109.1"/>
    <property type="molecule type" value="Genomic_DNA"/>
</dbReference>